<reference evidence="1" key="1">
    <citation type="submission" date="2021-03" db="EMBL/GenBank/DDBJ databases">
        <authorList>
            <person name="Bekaert M."/>
        </authorList>
    </citation>
    <scope>NUCLEOTIDE SEQUENCE</scope>
</reference>
<organism evidence="1 2">
    <name type="scientific">Mytilus edulis</name>
    <name type="common">Blue mussel</name>
    <dbReference type="NCBI Taxonomy" id="6550"/>
    <lineage>
        <taxon>Eukaryota</taxon>
        <taxon>Metazoa</taxon>
        <taxon>Spiralia</taxon>
        <taxon>Lophotrochozoa</taxon>
        <taxon>Mollusca</taxon>
        <taxon>Bivalvia</taxon>
        <taxon>Autobranchia</taxon>
        <taxon>Pteriomorphia</taxon>
        <taxon>Mytilida</taxon>
        <taxon>Mytiloidea</taxon>
        <taxon>Mytilidae</taxon>
        <taxon>Mytilinae</taxon>
        <taxon>Mytilus</taxon>
    </lineage>
</organism>
<dbReference type="AlphaFoldDB" id="A0A8S3UFM5"/>
<dbReference type="Proteomes" id="UP000683360">
    <property type="component" value="Unassembled WGS sequence"/>
</dbReference>
<keyword evidence="2" id="KW-1185">Reference proteome</keyword>
<name>A0A8S3UFM5_MYTED</name>
<evidence type="ECO:0000313" key="2">
    <source>
        <dbReference type="Proteomes" id="UP000683360"/>
    </source>
</evidence>
<comment type="caution">
    <text evidence="1">The sequence shown here is derived from an EMBL/GenBank/DDBJ whole genome shotgun (WGS) entry which is preliminary data.</text>
</comment>
<protein>
    <submittedName>
        <fullName evidence="1">Uncharacterized protein</fullName>
    </submittedName>
</protein>
<dbReference type="OrthoDB" id="6138830at2759"/>
<proteinExistence type="predicted"/>
<dbReference type="EMBL" id="CAJPWZ010002640">
    <property type="protein sequence ID" value="CAG2242251.1"/>
    <property type="molecule type" value="Genomic_DNA"/>
</dbReference>
<dbReference type="PANTHER" id="PTHR46704">
    <property type="entry name" value="CXC DOMAIN-CONTAINING PROTEIN-RELATED"/>
    <property type="match status" value="1"/>
</dbReference>
<accession>A0A8S3UFM5</accession>
<evidence type="ECO:0000313" key="1">
    <source>
        <dbReference type="EMBL" id="CAG2242251.1"/>
    </source>
</evidence>
<dbReference type="PANTHER" id="PTHR46704:SF1">
    <property type="entry name" value="TELOMERE LENGTH REGULATION PROTEIN TEL2 HOMOLOG"/>
    <property type="match status" value="1"/>
</dbReference>
<sequence length="902" mass="101009">MIQSSQLQDKRYSIKKDMREKDVSITEPTRDLRSSTPDFEFQKNCLFCGCFAKFSESKRGIDVFPVRTTYFFSNTLRNICKERNDEWSEIVLEAQHCNIRFARGRRNIPQNIRPSSKSPEEEKLSMIETPAKLIKADIMSIKDSKAVYPSSVDINSEQNIIFVPDLLQTLLRALFSSNDSSVKVASVGQAIIQASRPRTLLAPLQIALSAMNIIKDEPLNSPLKSVILRLGGFHLEMSFVGGIGHLMEGSGITELLETVYAPNAVTHMTSGKAIARAVRAHFLIDTALTSIILSHIYGIPLPDEIENETGTNDINPANYINTDNTDINAEDLSDELHEADAMLDELLKGDISVEKACDNVLIDQIKSRIDNFRESHKSFRTSQLWFQYMDMIDILRRFIKAERTGNWELHLQTVKDMLPYLAASGHNLYVKSSRVYLQQMENLKTTHPEVLAVLQSGHHVIRRSDKFWAGLSSDLVIEQVLMRSLKTTGGMTRGRGMSEGQRAQWILSMPDCAEMNNALQEFTGVNYGTSDQHKEGGESRRSRDCQDLKTFLSFLISRSPFVEETSLRNIETGVSADKFVNVDNSKEFGIKILKSMDEKEIDEFSFKSHPSSMFDPNGLMRTAQKSSLADAIWGKGDCCAFEMSENDETQYVIDGGSLLHRIHWQSGLSFGEICQRYIDSVERKYSKAIVVFDGYASGPDTKDATHQRRTKGIIGTKVSFTDRTPFKSKKEMFLANIENKQNFINLLSAKMVEKGIKTKNADADADVLIALTAIESSKTKPTVLLGEDTDLLVLLLHHADVTSNSLIFKSGNVLKVNRHIKIMDILKTKLLLGEELCTLLPLIHAISGCDTTLRMFGVSKAATLKKHDFLKTHAQLLCNANAKDDVISAGENIISSLYNAAP</sequence>
<gene>
    <name evidence="1" type="ORF">MEDL_54439</name>
</gene>